<organism evidence="3">
    <name type="scientific">viral metagenome</name>
    <dbReference type="NCBI Taxonomy" id="1070528"/>
    <lineage>
        <taxon>unclassified sequences</taxon>
        <taxon>metagenomes</taxon>
        <taxon>organismal metagenomes</taxon>
    </lineage>
</organism>
<protein>
    <recommendedName>
        <fullName evidence="2">Mrr-like domain-containing protein</fullName>
    </recommendedName>
</protein>
<dbReference type="InterPro" id="IPR011335">
    <property type="entry name" value="Restrct_endonuc-II-like"/>
</dbReference>
<evidence type="ECO:0000259" key="2">
    <source>
        <dbReference type="Pfam" id="PF13156"/>
    </source>
</evidence>
<reference evidence="3" key="1">
    <citation type="journal article" date="2020" name="Nature">
        <title>Giant virus diversity and host interactions through global metagenomics.</title>
        <authorList>
            <person name="Schulz F."/>
            <person name="Roux S."/>
            <person name="Paez-Espino D."/>
            <person name="Jungbluth S."/>
            <person name="Walsh D.A."/>
            <person name="Denef V.J."/>
            <person name="McMahon K.D."/>
            <person name="Konstantinidis K.T."/>
            <person name="Eloe-Fadrosh E.A."/>
            <person name="Kyrpides N.C."/>
            <person name="Woyke T."/>
        </authorList>
    </citation>
    <scope>NUCLEOTIDE SEQUENCE</scope>
    <source>
        <strain evidence="3">GVMAG-M-3300027769-26</strain>
    </source>
</reference>
<name>A0A6C0L9Y6_9ZZZZ</name>
<dbReference type="EMBL" id="MN740462">
    <property type="protein sequence ID" value="QHU27776.1"/>
    <property type="molecule type" value="Genomic_DNA"/>
</dbReference>
<feature type="domain" description="Mrr-like" evidence="2">
    <location>
        <begin position="82"/>
        <end position="146"/>
    </location>
</feature>
<evidence type="ECO:0000256" key="1">
    <source>
        <dbReference type="SAM" id="Phobius"/>
    </source>
</evidence>
<feature type="transmembrane region" description="Helical" evidence="1">
    <location>
        <begin position="193"/>
        <end position="217"/>
    </location>
</feature>
<proteinExistence type="predicted"/>
<sequence length="219" mass="26261">MIKYEYYENKNCYINFNCVKGYEYELYVKKKLRDYYDIAEIYMWEEVPDDLLIISGIIQSDDLDIIKGKYRRNKYKRNSNILLDTGIDIVFTTTDNHIYLVQCKAYNSIISQKHLSGFFRILLDTYIIDKNKDIIRGLIVHTSEISDIIKESYCYKEKIISDLYLPFHLTASLTSRKRIIFSKKYNKFNNLNIFNIIYMLNINGIILYIIYILNLYLNK</sequence>
<dbReference type="AlphaFoldDB" id="A0A6C0L9Y6"/>
<dbReference type="InterPro" id="IPR039442">
    <property type="entry name" value="Mrr-like_dom"/>
</dbReference>
<accession>A0A6C0L9Y6</accession>
<keyword evidence="1" id="KW-1133">Transmembrane helix</keyword>
<evidence type="ECO:0000313" key="3">
    <source>
        <dbReference type="EMBL" id="QHU27776.1"/>
    </source>
</evidence>
<dbReference type="Pfam" id="PF13156">
    <property type="entry name" value="Mrr_cat_2"/>
    <property type="match status" value="1"/>
</dbReference>
<keyword evidence="1" id="KW-0472">Membrane</keyword>
<dbReference type="SUPFAM" id="SSF52980">
    <property type="entry name" value="Restriction endonuclease-like"/>
    <property type="match status" value="1"/>
</dbReference>
<keyword evidence="1" id="KW-0812">Transmembrane</keyword>